<proteinExistence type="predicted"/>
<dbReference type="EMBL" id="JMIR01000007">
    <property type="protein sequence ID" value="KEO83918.1"/>
    <property type="molecule type" value="Genomic_DNA"/>
</dbReference>
<protein>
    <recommendedName>
        <fullName evidence="1">Metalloprotease TldD/E C-terminal domain-containing protein</fullName>
    </recommendedName>
</protein>
<dbReference type="GO" id="GO:0008237">
    <property type="term" value="F:metallopeptidase activity"/>
    <property type="evidence" value="ECO:0007669"/>
    <property type="project" value="InterPro"/>
</dbReference>
<dbReference type="Pfam" id="PF19289">
    <property type="entry name" value="PmbA_TldD_3rd"/>
    <property type="match status" value="1"/>
</dbReference>
<dbReference type="InterPro" id="IPR035068">
    <property type="entry name" value="TldD/PmbA_N"/>
</dbReference>
<evidence type="ECO:0000313" key="2">
    <source>
        <dbReference type="EMBL" id="KEO83918.1"/>
    </source>
</evidence>
<dbReference type="Proteomes" id="UP000027931">
    <property type="component" value="Unassembled WGS sequence"/>
</dbReference>
<dbReference type="InterPro" id="IPR036059">
    <property type="entry name" value="TldD/PmbA_sf"/>
</dbReference>
<name>A0A074LVA7_9BACL</name>
<evidence type="ECO:0000313" key="3">
    <source>
        <dbReference type="Proteomes" id="UP000027931"/>
    </source>
</evidence>
<organism evidence="2 3">
    <name type="scientific">Tumebacillus flagellatus</name>
    <dbReference type="NCBI Taxonomy" id="1157490"/>
    <lineage>
        <taxon>Bacteria</taxon>
        <taxon>Bacillati</taxon>
        <taxon>Bacillota</taxon>
        <taxon>Bacilli</taxon>
        <taxon>Bacillales</taxon>
        <taxon>Alicyclobacillaceae</taxon>
        <taxon>Tumebacillus</taxon>
    </lineage>
</organism>
<feature type="domain" description="Metalloprotease TldD/E C-terminal" evidence="1">
    <location>
        <begin position="239"/>
        <end position="437"/>
    </location>
</feature>
<dbReference type="OrthoDB" id="9803618at2"/>
<dbReference type="InterPro" id="IPR047657">
    <property type="entry name" value="PmbA"/>
</dbReference>
<accession>A0A074LVA7</accession>
<keyword evidence="3" id="KW-1185">Reference proteome</keyword>
<sequence length="445" mass="49425">MALQTGHLITELIEKLNGHPEVSQWSVVQEEKREWQHYLIQKRPEATREVTQEFYKVTLYHTHPHPSGEGSAIGFSTITLTDSDLPNLDEKIQEGLLSAAITNNEPWTLPAPAPYPDVPLVDDITLENPFGALEQFTAELFQAVDGEEGVRLSAAEMFFEEKTSRFYNKEGIEAEQRETSFLLEVVLLAKNGDSDEMEHWFVEKRRRIHDLNIAELIAVNAQYARDSIVGELPKTWKGPVVIDASQFEEMFSPLLFRCGASAKYTKLSNVSTGESFFGESAVEGEPFHASFSSVLPYGVKSYRISPEGLPGTEVAVVENNEFRSYLATKRYADYLGVEATGEAGNLVLQPGSTPLAQLLQGPVYHIVAFSAMMPNSFTGDFAVEIKLAYYIDEQGNRTPVKGGSVSGNLYHMLTNAKYAKETTFLGGYQGPTAIRFEDRLTIAGS</sequence>
<dbReference type="GO" id="GO:0005829">
    <property type="term" value="C:cytosol"/>
    <property type="evidence" value="ECO:0007669"/>
    <property type="project" value="TreeGrafter"/>
</dbReference>
<dbReference type="GO" id="GO:0006508">
    <property type="term" value="P:proteolysis"/>
    <property type="evidence" value="ECO:0007669"/>
    <property type="project" value="InterPro"/>
</dbReference>
<dbReference type="PANTHER" id="PTHR43421:SF1">
    <property type="entry name" value="METALLOPROTEASE PMBA"/>
    <property type="match status" value="1"/>
</dbReference>
<dbReference type="SUPFAM" id="SSF111283">
    <property type="entry name" value="Putative modulator of DNA gyrase, PmbA/TldD"/>
    <property type="match status" value="1"/>
</dbReference>
<dbReference type="STRING" id="1157490.EL26_06945"/>
<dbReference type="AlphaFoldDB" id="A0A074LVA7"/>
<dbReference type="PANTHER" id="PTHR43421">
    <property type="entry name" value="METALLOPROTEASE PMBA"/>
    <property type="match status" value="1"/>
</dbReference>
<dbReference type="Gene3D" id="3.30.2290.10">
    <property type="entry name" value="PmbA/TldD superfamily"/>
    <property type="match status" value="1"/>
</dbReference>
<dbReference type="RefSeq" id="WP_038085925.1">
    <property type="nucleotide sequence ID" value="NZ_JMIR01000007.1"/>
</dbReference>
<evidence type="ECO:0000259" key="1">
    <source>
        <dbReference type="Pfam" id="PF19289"/>
    </source>
</evidence>
<dbReference type="InterPro" id="IPR045569">
    <property type="entry name" value="Metalloprtase-TldD/E_C"/>
</dbReference>
<reference evidence="2 3" key="1">
    <citation type="journal article" date="2013" name="Int. J. Syst. Evol. Microbiol.">
        <title>Tumebacillus flagellatus sp. nov., an alpha-amylase/pullulanase-producing bacterium isolated from cassava wastewater.</title>
        <authorList>
            <person name="Wang Q."/>
            <person name="Xie N."/>
            <person name="Qin Y."/>
            <person name="Shen N."/>
            <person name="Zhu J."/>
            <person name="Mi H."/>
            <person name="Huang R."/>
        </authorList>
    </citation>
    <scope>NUCLEOTIDE SEQUENCE [LARGE SCALE GENOMIC DNA]</scope>
    <source>
        <strain evidence="2 3">GST4</strain>
    </source>
</reference>
<gene>
    <name evidence="2" type="ORF">EL26_06945</name>
</gene>
<comment type="caution">
    <text evidence="2">The sequence shown here is derived from an EMBL/GenBank/DDBJ whole genome shotgun (WGS) entry which is preliminary data.</text>
</comment>
<dbReference type="eggNOG" id="COG0312">
    <property type="taxonomic scope" value="Bacteria"/>
</dbReference>